<dbReference type="InterPro" id="IPR036388">
    <property type="entry name" value="WH-like_DNA-bd_sf"/>
</dbReference>
<dbReference type="Proteomes" id="UP000093044">
    <property type="component" value="Chromosome"/>
</dbReference>
<dbReference type="InterPro" id="IPR036390">
    <property type="entry name" value="WH_DNA-bd_sf"/>
</dbReference>
<dbReference type="InterPro" id="IPR000944">
    <property type="entry name" value="Tscrpt_reg_Rrf2"/>
</dbReference>
<dbReference type="GeneID" id="83057118"/>
<dbReference type="PROSITE" id="PS01332">
    <property type="entry name" value="HTH_RRF2_1"/>
    <property type="match status" value="1"/>
</dbReference>
<gene>
    <name evidence="2" type="ORF">BED41_04520</name>
</gene>
<evidence type="ECO:0000256" key="1">
    <source>
        <dbReference type="ARBA" id="ARBA00023125"/>
    </source>
</evidence>
<dbReference type="AlphaFoldDB" id="A0A1B2I376"/>
<keyword evidence="1" id="KW-0238">DNA-binding</keyword>
<dbReference type="OrthoDB" id="9808360at2"/>
<reference evidence="2" key="1">
    <citation type="submission" date="2016-08" db="EMBL/GenBank/DDBJ databases">
        <title>Complete genome of Cloacibacillus porcorum.</title>
        <authorList>
            <person name="Looft T."/>
            <person name="Bayles D.O."/>
            <person name="Alt D.P."/>
        </authorList>
    </citation>
    <scope>NUCLEOTIDE SEQUENCE [LARGE SCALE GENOMIC DNA]</scope>
    <source>
        <strain evidence="2">CL-84</strain>
    </source>
</reference>
<keyword evidence="3" id="KW-1185">Reference proteome</keyword>
<name>A0A1B2I376_9BACT</name>
<dbReference type="Gene3D" id="1.10.10.10">
    <property type="entry name" value="Winged helix-like DNA-binding domain superfamily/Winged helix DNA-binding domain"/>
    <property type="match status" value="1"/>
</dbReference>
<proteinExistence type="predicted"/>
<accession>A0A1B2I376</accession>
<dbReference type="GO" id="GO:0003677">
    <property type="term" value="F:DNA binding"/>
    <property type="evidence" value="ECO:0007669"/>
    <property type="project" value="UniProtKB-KW"/>
</dbReference>
<dbReference type="KEGG" id="cpor:BED41_04520"/>
<evidence type="ECO:0000313" key="3">
    <source>
        <dbReference type="Proteomes" id="UP000093044"/>
    </source>
</evidence>
<dbReference type="SUPFAM" id="SSF46785">
    <property type="entry name" value="Winged helix' DNA-binding domain"/>
    <property type="match status" value="1"/>
</dbReference>
<sequence length="152" mass="16767">MAITQKCQYALRAIYELARRQTDGPCKIGAVAEAQNIPVRFLENILSSLKSAGVVDSARGKDGGYFLAKPADAITVGEVIRFIQGPLGPVECGTRMDDDCSLYDDCVFRPLWDKAREALEAVYDGTTFQDLVNQSDNSCHRPDCWCGKKNKN</sequence>
<evidence type="ECO:0000313" key="2">
    <source>
        <dbReference type="EMBL" id="ANZ44416.1"/>
    </source>
</evidence>
<dbReference type="PROSITE" id="PS51197">
    <property type="entry name" value="HTH_RRF2_2"/>
    <property type="match status" value="1"/>
</dbReference>
<dbReference type="PANTHER" id="PTHR33221:SF5">
    <property type="entry name" value="HTH-TYPE TRANSCRIPTIONAL REGULATOR ISCR"/>
    <property type="match status" value="1"/>
</dbReference>
<protein>
    <submittedName>
        <fullName evidence="2">Rrf2 family transcriptional regulator</fullName>
    </submittedName>
</protein>
<dbReference type="PANTHER" id="PTHR33221">
    <property type="entry name" value="WINGED HELIX-TURN-HELIX TRANSCRIPTIONAL REGULATOR, RRF2 FAMILY"/>
    <property type="match status" value="1"/>
</dbReference>
<dbReference type="Pfam" id="PF02082">
    <property type="entry name" value="Rrf2"/>
    <property type="match status" value="1"/>
</dbReference>
<dbReference type="EMBL" id="CP016757">
    <property type="protein sequence ID" value="ANZ44416.1"/>
    <property type="molecule type" value="Genomic_DNA"/>
</dbReference>
<organism evidence="2 3">
    <name type="scientific">Cloacibacillus porcorum</name>
    <dbReference type="NCBI Taxonomy" id="1197717"/>
    <lineage>
        <taxon>Bacteria</taxon>
        <taxon>Thermotogati</taxon>
        <taxon>Synergistota</taxon>
        <taxon>Synergistia</taxon>
        <taxon>Synergistales</taxon>
        <taxon>Synergistaceae</taxon>
        <taxon>Cloacibacillus</taxon>
    </lineage>
</organism>
<dbReference type="RefSeq" id="WP_066743518.1">
    <property type="nucleotide sequence ID" value="NZ_CALCLR010000120.1"/>
</dbReference>
<dbReference type="NCBIfam" id="TIGR00738">
    <property type="entry name" value="rrf2_super"/>
    <property type="match status" value="1"/>
</dbReference>
<dbReference type="STRING" id="1197717.BED41_04520"/>
<dbReference type="GO" id="GO:0005829">
    <property type="term" value="C:cytosol"/>
    <property type="evidence" value="ECO:0007669"/>
    <property type="project" value="TreeGrafter"/>
</dbReference>
<dbReference type="GO" id="GO:0003700">
    <property type="term" value="F:DNA-binding transcription factor activity"/>
    <property type="evidence" value="ECO:0007669"/>
    <property type="project" value="TreeGrafter"/>
</dbReference>
<dbReference type="InterPro" id="IPR030489">
    <property type="entry name" value="TR_Rrf2-type_CS"/>
</dbReference>